<organism evidence="1 2">
    <name type="scientific">Solanum commersonii</name>
    <name type="common">Commerson's wild potato</name>
    <name type="synonym">Commerson's nightshade</name>
    <dbReference type="NCBI Taxonomy" id="4109"/>
    <lineage>
        <taxon>Eukaryota</taxon>
        <taxon>Viridiplantae</taxon>
        <taxon>Streptophyta</taxon>
        <taxon>Embryophyta</taxon>
        <taxon>Tracheophyta</taxon>
        <taxon>Spermatophyta</taxon>
        <taxon>Magnoliopsida</taxon>
        <taxon>eudicotyledons</taxon>
        <taxon>Gunneridae</taxon>
        <taxon>Pentapetalae</taxon>
        <taxon>asterids</taxon>
        <taxon>lamiids</taxon>
        <taxon>Solanales</taxon>
        <taxon>Solanaceae</taxon>
        <taxon>Solanoideae</taxon>
        <taxon>Solaneae</taxon>
        <taxon>Solanum</taxon>
    </lineage>
</organism>
<proteinExistence type="predicted"/>
<gene>
    <name evidence="1" type="ORF">H5410_014430</name>
</gene>
<protein>
    <submittedName>
        <fullName evidence="1">Uncharacterized protein</fullName>
    </submittedName>
</protein>
<dbReference type="EMBL" id="JACXVP010000003">
    <property type="protein sequence ID" value="KAG5614606.1"/>
    <property type="molecule type" value="Genomic_DNA"/>
</dbReference>
<evidence type="ECO:0000313" key="1">
    <source>
        <dbReference type="EMBL" id="KAG5614606.1"/>
    </source>
</evidence>
<sequence length="76" mass="8535">MEEKSANWGNNCQNIGGGKCANAVGFQVSDTQLKVVIHRWWNVDASPKLMSICRQCLLSLFGSCGKEEMDINMERR</sequence>
<feature type="non-terminal residue" evidence="1">
    <location>
        <position position="76"/>
    </location>
</feature>
<accession>A0A9J5ZQY6</accession>
<reference evidence="1 2" key="1">
    <citation type="submission" date="2020-09" db="EMBL/GenBank/DDBJ databases">
        <title>De no assembly of potato wild relative species, Solanum commersonii.</title>
        <authorList>
            <person name="Cho K."/>
        </authorList>
    </citation>
    <scope>NUCLEOTIDE SEQUENCE [LARGE SCALE GENOMIC DNA]</scope>
    <source>
        <strain evidence="1">LZ3.2</strain>
        <tissue evidence="1">Leaf</tissue>
    </source>
</reference>
<name>A0A9J5ZQY6_SOLCO</name>
<comment type="caution">
    <text evidence="1">The sequence shown here is derived from an EMBL/GenBank/DDBJ whole genome shotgun (WGS) entry which is preliminary data.</text>
</comment>
<dbReference type="AlphaFoldDB" id="A0A9J5ZQY6"/>
<dbReference type="Proteomes" id="UP000824120">
    <property type="component" value="Chromosome 3"/>
</dbReference>
<evidence type="ECO:0000313" key="2">
    <source>
        <dbReference type="Proteomes" id="UP000824120"/>
    </source>
</evidence>
<keyword evidence="2" id="KW-1185">Reference proteome</keyword>